<feature type="domain" description="Methyltransferase" evidence="1">
    <location>
        <begin position="79"/>
        <end position="170"/>
    </location>
</feature>
<keyword evidence="2" id="KW-0489">Methyltransferase</keyword>
<dbReference type="Gene3D" id="3.40.50.150">
    <property type="entry name" value="Vaccinia Virus protein VP39"/>
    <property type="match status" value="1"/>
</dbReference>
<evidence type="ECO:0000259" key="1">
    <source>
        <dbReference type="Pfam" id="PF13649"/>
    </source>
</evidence>
<dbReference type="Proteomes" id="UP000274822">
    <property type="component" value="Unassembled WGS sequence"/>
</dbReference>
<reference evidence="2 3" key="1">
    <citation type="journal article" date="2018" name="New Phytol.">
        <title>Phylogenomics of Endogonaceae and evolution of mycorrhizas within Mucoromycota.</title>
        <authorList>
            <person name="Chang Y."/>
            <person name="Desiro A."/>
            <person name="Na H."/>
            <person name="Sandor L."/>
            <person name="Lipzen A."/>
            <person name="Clum A."/>
            <person name="Barry K."/>
            <person name="Grigoriev I.V."/>
            <person name="Martin F.M."/>
            <person name="Stajich J.E."/>
            <person name="Smith M.E."/>
            <person name="Bonito G."/>
            <person name="Spatafora J.W."/>
        </authorList>
    </citation>
    <scope>NUCLEOTIDE SEQUENCE [LARGE SCALE GENOMIC DNA]</scope>
    <source>
        <strain evidence="2 3">AD002</strain>
    </source>
</reference>
<dbReference type="CDD" id="cd02440">
    <property type="entry name" value="AdoMet_MTases"/>
    <property type="match status" value="1"/>
</dbReference>
<dbReference type="SUPFAM" id="SSF53335">
    <property type="entry name" value="S-adenosyl-L-methionine-dependent methyltransferases"/>
    <property type="match status" value="1"/>
</dbReference>
<comment type="caution">
    <text evidence="2">The sequence shown here is derived from an EMBL/GenBank/DDBJ whole genome shotgun (WGS) entry which is preliminary data.</text>
</comment>
<dbReference type="Pfam" id="PF13649">
    <property type="entry name" value="Methyltransf_25"/>
    <property type="match status" value="1"/>
</dbReference>
<organism evidence="2 3">
    <name type="scientific">Jimgerdemannia flammicorona</name>
    <dbReference type="NCBI Taxonomy" id="994334"/>
    <lineage>
        <taxon>Eukaryota</taxon>
        <taxon>Fungi</taxon>
        <taxon>Fungi incertae sedis</taxon>
        <taxon>Mucoromycota</taxon>
        <taxon>Mucoromycotina</taxon>
        <taxon>Endogonomycetes</taxon>
        <taxon>Endogonales</taxon>
        <taxon>Endogonaceae</taxon>
        <taxon>Jimgerdemannia</taxon>
    </lineage>
</organism>
<sequence length="300" mass="33433">MSNATDTPIQSVSASTSFPEGFRIVHKRRFMAEGNTKYMLPSDDEELNRLDYQHYVIRHLIYGNFKAPLDSELEKGIRVIDVGCGSGIWVMEMAVDYPRSTFVGVDCAAVFPTKDIPPNCTFIRGNTLEGLPFKDESFDFVFQRLMILAFTPSDWRFATRELARITAPDGFVELIEGDFFVQSAPAAYAPLYNAIVGTAASRGIDLSVLHDLPSVLSDAGLVDVKADYVSSPLGWHGRVGDICNKSMKNLFVALKPSIRPVISKTDEEYDVMAEQIIDEMKEKKSWSKIPCAIGRKPRMG</sequence>
<dbReference type="GO" id="GO:0032259">
    <property type="term" value="P:methylation"/>
    <property type="evidence" value="ECO:0007669"/>
    <property type="project" value="UniProtKB-KW"/>
</dbReference>
<protein>
    <submittedName>
        <fullName evidence="2">S-adenosyl-L-methionine-dependent methyltransferase</fullName>
    </submittedName>
</protein>
<accession>A0A433Q219</accession>
<gene>
    <name evidence="2" type="ORF">BC938DRAFT_474577</name>
</gene>
<keyword evidence="3" id="KW-1185">Reference proteome</keyword>
<dbReference type="EMBL" id="RBNJ01018470">
    <property type="protein sequence ID" value="RUS23817.1"/>
    <property type="molecule type" value="Genomic_DNA"/>
</dbReference>
<evidence type="ECO:0000313" key="2">
    <source>
        <dbReference type="EMBL" id="RUS23817.1"/>
    </source>
</evidence>
<dbReference type="InterPro" id="IPR041698">
    <property type="entry name" value="Methyltransf_25"/>
</dbReference>
<dbReference type="GO" id="GO:0008168">
    <property type="term" value="F:methyltransferase activity"/>
    <property type="evidence" value="ECO:0007669"/>
    <property type="project" value="UniProtKB-KW"/>
</dbReference>
<proteinExistence type="predicted"/>
<name>A0A433Q219_9FUNG</name>
<dbReference type="PANTHER" id="PTHR43591:SF24">
    <property type="entry name" value="2-METHOXY-6-POLYPRENYL-1,4-BENZOQUINOL METHYLASE, MITOCHONDRIAL"/>
    <property type="match status" value="1"/>
</dbReference>
<dbReference type="PANTHER" id="PTHR43591">
    <property type="entry name" value="METHYLTRANSFERASE"/>
    <property type="match status" value="1"/>
</dbReference>
<keyword evidence="2" id="KW-0808">Transferase</keyword>
<evidence type="ECO:0000313" key="3">
    <source>
        <dbReference type="Proteomes" id="UP000274822"/>
    </source>
</evidence>
<dbReference type="AlphaFoldDB" id="A0A433Q219"/>
<dbReference type="InterPro" id="IPR029063">
    <property type="entry name" value="SAM-dependent_MTases_sf"/>
</dbReference>